<evidence type="ECO:0000256" key="1">
    <source>
        <dbReference type="ARBA" id="ARBA00022908"/>
    </source>
</evidence>
<dbReference type="EMBL" id="CP001700">
    <property type="protein sequence ID" value="ACU77391.1"/>
    <property type="molecule type" value="Genomic_DNA"/>
</dbReference>
<dbReference type="PANTHER" id="PTHR30349:SF91">
    <property type="entry name" value="INTA PROTEIN"/>
    <property type="match status" value="1"/>
</dbReference>
<dbReference type="InterPro" id="IPR013762">
    <property type="entry name" value="Integrase-like_cat_sf"/>
</dbReference>
<accession>C7PYR9</accession>
<dbReference type="Pfam" id="PF00589">
    <property type="entry name" value="Phage_integrase"/>
    <property type="match status" value="1"/>
</dbReference>
<protein>
    <submittedName>
        <fullName evidence="8">DNA binding domain protein, excisionase family</fullName>
    </submittedName>
</protein>
<dbReference type="Gene3D" id="1.10.443.10">
    <property type="entry name" value="Intergrase catalytic core"/>
    <property type="match status" value="1"/>
</dbReference>
<dbReference type="Pfam" id="PF12728">
    <property type="entry name" value="HTH_17"/>
    <property type="match status" value="1"/>
</dbReference>
<feature type="compositionally biased region" description="Basic residues" evidence="5">
    <location>
        <begin position="68"/>
        <end position="79"/>
    </location>
</feature>
<dbReference type="Gene3D" id="1.10.150.130">
    <property type="match status" value="1"/>
</dbReference>
<dbReference type="AlphaFoldDB" id="C7PYR9"/>
<feature type="domain" description="Tyr recombinase" evidence="6">
    <location>
        <begin position="258"/>
        <end position="481"/>
    </location>
</feature>
<reference evidence="8 9" key="1">
    <citation type="journal article" date="2009" name="Stand. Genomic Sci.">
        <title>Complete genome sequence of Catenulispora acidiphila type strain (ID 139908).</title>
        <authorList>
            <person name="Copeland A."/>
            <person name="Lapidus A."/>
            <person name="Glavina Del Rio T."/>
            <person name="Nolan M."/>
            <person name="Lucas S."/>
            <person name="Chen F."/>
            <person name="Tice H."/>
            <person name="Cheng J.F."/>
            <person name="Bruce D."/>
            <person name="Goodwin L."/>
            <person name="Pitluck S."/>
            <person name="Mikhailova N."/>
            <person name="Pati A."/>
            <person name="Ivanova N."/>
            <person name="Mavromatis K."/>
            <person name="Chen A."/>
            <person name="Palaniappan K."/>
            <person name="Chain P."/>
            <person name="Land M."/>
            <person name="Hauser L."/>
            <person name="Chang Y.J."/>
            <person name="Jeffries C.D."/>
            <person name="Chertkov O."/>
            <person name="Brettin T."/>
            <person name="Detter J.C."/>
            <person name="Han C."/>
            <person name="Ali Z."/>
            <person name="Tindall B.J."/>
            <person name="Goker M."/>
            <person name="Bristow J."/>
            <person name="Eisen J.A."/>
            <person name="Markowitz V."/>
            <person name="Hugenholtz P."/>
            <person name="Kyrpides N.C."/>
            <person name="Klenk H.P."/>
        </authorList>
    </citation>
    <scope>NUCLEOTIDE SEQUENCE [LARGE SCALE GENOMIC DNA]</scope>
    <source>
        <strain evidence="9">DSM 44928 / JCM 14897 / NBRC 102108 / NRRL B-24433 / ID139908</strain>
    </source>
</reference>
<dbReference type="SUPFAM" id="SSF56349">
    <property type="entry name" value="DNA breaking-rejoining enzymes"/>
    <property type="match status" value="1"/>
</dbReference>
<dbReference type="STRING" id="479433.Caci_8572"/>
<dbReference type="GO" id="GO:0006310">
    <property type="term" value="P:DNA recombination"/>
    <property type="evidence" value="ECO:0007669"/>
    <property type="project" value="UniProtKB-KW"/>
</dbReference>
<evidence type="ECO:0000256" key="5">
    <source>
        <dbReference type="SAM" id="MobiDB-lite"/>
    </source>
</evidence>
<dbReference type="HOGENOM" id="CLU_027562_17_1_11"/>
<dbReference type="RefSeq" id="WP_015797116.1">
    <property type="nucleotide sequence ID" value="NC_013131.1"/>
</dbReference>
<gene>
    <name evidence="8" type="ordered locus">Caci_8572</name>
</gene>
<dbReference type="GO" id="GO:0003677">
    <property type="term" value="F:DNA binding"/>
    <property type="evidence" value="ECO:0007669"/>
    <property type="project" value="UniProtKB-UniRule"/>
</dbReference>
<evidence type="ECO:0000313" key="9">
    <source>
        <dbReference type="Proteomes" id="UP000000851"/>
    </source>
</evidence>
<proteinExistence type="predicted"/>
<dbReference type="eggNOG" id="COG0582">
    <property type="taxonomic scope" value="Bacteria"/>
</dbReference>
<dbReference type="GO" id="GO:0015074">
    <property type="term" value="P:DNA integration"/>
    <property type="evidence" value="ECO:0007669"/>
    <property type="project" value="UniProtKB-KW"/>
</dbReference>
<dbReference type="PROSITE" id="PS51898">
    <property type="entry name" value="TYR_RECOMBINASE"/>
    <property type="match status" value="1"/>
</dbReference>
<keyword evidence="9" id="KW-1185">Reference proteome</keyword>
<evidence type="ECO:0000256" key="4">
    <source>
        <dbReference type="PROSITE-ProRule" id="PRU01248"/>
    </source>
</evidence>
<evidence type="ECO:0000256" key="3">
    <source>
        <dbReference type="ARBA" id="ARBA00023172"/>
    </source>
</evidence>
<dbReference type="InterPro" id="IPR002104">
    <property type="entry name" value="Integrase_catalytic"/>
</dbReference>
<dbReference type="InParanoid" id="C7PYR9"/>
<sequence length="507" mass="57221">MADCSPFSHGPERGLLSIKEAAAALGVSQSTMYKLIKEEKVQVDRSEGQTRVPSWAIDEYMANPDRSKRAKRRSPSSRRNRPDGTRAPNGESSIYFSDSDKLWHAWVTVGVKDDGSPDRRHRKCKDEKALRRRVNELVQARDAGHVAKAGSSLVTVEQWLTHWVENIAALKVRPSTLASYRVAVFHHLVPNIGRHRLEKIEPEHFEALYRKMLEAASKPATVHQVHRTARTAFGVAYTRRLIPKNPVAFATPPTVEEIEIDPYTVEEVERILVTALKRRNGFRWVLALVFGFRQGEALGFQWSDFRIDDEDTGNETIYVRRNRLRPKYSHGCSDPCARKWPGLCPQRVELLPKTGSVKSKAAERPFPVPRPIVFLARVHREAQRQERLAAGPQWVDGGWVIATETGEAVNPRTDWDDWKKLLKAAGVRDARLHDARHTAATLALLAGVLDRTAQVLFGWANAKNGERYRHVTRAVQRDAADRLEALVWSPRLALESGAAPRSATPED</sequence>
<dbReference type="InterPro" id="IPR041657">
    <property type="entry name" value="HTH_17"/>
</dbReference>
<evidence type="ECO:0000259" key="6">
    <source>
        <dbReference type="PROSITE" id="PS51898"/>
    </source>
</evidence>
<dbReference type="KEGG" id="cai:Caci_8572"/>
<evidence type="ECO:0000256" key="2">
    <source>
        <dbReference type="ARBA" id="ARBA00023125"/>
    </source>
</evidence>
<dbReference type="PANTHER" id="PTHR30349">
    <property type="entry name" value="PHAGE INTEGRASE-RELATED"/>
    <property type="match status" value="1"/>
</dbReference>
<feature type="region of interest" description="Disordered" evidence="5">
    <location>
        <begin position="61"/>
        <end position="92"/>
    </location>
</feature>
<dbReference type="InterPro" id="IPR011010">
    <property type="entry name" value="DNA_brk_join_enz"/>
</dbReference>
<dbReference type="InterPro" id="IPR004107">
    <property type="entry name" value="Integrase_SAM-like_N"/>
</dbReference>
<dbReference type="InterPro" id="IPR044068">
    <property type="entry name" value="CB"/>
</dbReference>
<keyword evidence="2 4" id="KW-0238">DNA-binding</keyword>
<evidence type="ECO:0000313" key="8">
    <source>
        <dbReference type="EMBL" id="ACU77391.1"/>
    </source>
</evidence>
<dbReference type="InterPro" id="IPR050090">
    <property type="entry name" value="Tyrosine_recombinase_XerCD"/>
</dbReference>
<keyword evidence="3" id="KW-0233">DNA recombination</keyword>
<keyword evidence="1" id="KW-0229">DNA integration</keyword>
<evidence type="ECO:0000259" key="7">
    <source>
        <dbReference type="PROSITE" id="PS51900"/>
    </source>
</evidence>
<feature type="domain" description="Core-binding (CB)" evidence="7">
    <location>
        <begin position="154"/>
        <end position="237"/>
    </location>
</feature>
<dbReference type="Pfam" id="PF14659">
    <property type="entry name" value="Phage_int_SAM_3"/>
    <property type="match status" value="1"/>
</dbReference>
<organism evidence="8 9">
    <name type="scientific">Catenulispora acidiphila (strain DSM 44928 / JCM 14897 / NBRC 102108 / NRRL B-24433 / ID139908)</name>
    <dbReference type="NCBI Taxonomy" id="479433"/>
    <lineage>
        <taxon>Bacteria</taxon>
        <taxon>Bacillati</taxon>
        <taxon>Actinomycetota</taxon>
        <taxon>Actinomycetes</taxon>
        <taxon>Catenulisporales</taxon>
        <taxon>Catenulisporaceae</taxon>
        <taxon>Catenulispora</taxon>
    </lineage>
</organism>
<dbReference type="Proteomes" id="UP000000851">
    <property type="component" value="Chromosome"/>
</dbReference>
<name>C7PYR9_CATAD</name>
<dbReference type="PROSITE" id="PS51900">
    <property type="entry name" value="CB"/>
    <property type="match status" value="1"/>
</dbReference>
<dbReference type="InterPro" id="IPR010998">
    <property type="entry name" value="Integrase_recombinase_N"/>
</dbReference>